<evidence type="ECO:0000313" key="1">
    <source>
        <dbReference type="Proteomes" id="UP000887564"/>
    </source>
</evidence>
<protein>
    <submittedName>
        <fullName evidence="2">Uncharacterized protein</fullName>
    </submittedName>
</protein>
<dbReference type="Proteomes" id="UP000887564">
    <property type="component" value="Unplaced"/>
</dbReference>
<keyword evidence="1" id="KW-1185">Reference proteome</keyword>
<reference evidence="2" key="1">
    <citation type="submission" date="2022-11" db="UniProtKB">
        <authorList>
            <consortium name="WormBaseParasite"/>
        </authorList>
    </citation>
    <scope>IDENTIFICATION</scope>
</reference>
<dbReference type="AlphaFoldDB" id="A0A914RFL2"/>
<evidence type="ECO:0000313" key="2">
    <source>
        <dbReference type="WBParaSite" id="PEQ_0000528801-mRNA-1"/>
    </source>
</evidence>
<dbReference type="WBParaSite" id="PEQ_0000528801-mRNA-1">
    <property type="protein sequence ID" value="PEQ_0000528801-mRNA-1"/>
    <property type="gene ID" value="PEQ_0000528801"/>
</dbReference>
<name>A0A914RFL2_PAREQ</name>
<sequence>MMKLGLVNNDMSSIDCIACNVSSSPNMLAYVAQ</sequence>
<proteinExistence type="predicted"/>
<accession>A0A914RFL2</accession>
<organism evidence="1 2">
    <name type="scientific">Parascaris equorum</name>
    <name type="common">Equine roundworm</name>
    <dbReference type="NCBI Taxonomy" id="6256"/>
    <lineage>
        <taxon>Eukaryota</taxon>
        <taxon>Metazoa</taxon>
        <taxon>Ecdysozoa</taxon>
        <taxon>Nematoda</taxon>
        <taxon>Chromadorea</taxon>
        <taxon>Rhabditida</taxon>
        <taxon>Spirurina</taxon>
        <taxon>Ascaridomorpha</taxon>
        <taxon>Ascaridoidea</taxon>
        <taxon>Ascarididae</taxon>
        <taxon>Parascaris</taxon>
    </lineage>
</organism>